<gene>
    <name evidence="1" type="ORF">RN87_03605</name>
</gene>
<evidence type="ECO:0000313" key="2">
    <source>
        <dbReference type="Proteomes" id="UP000063275"/>
    </source>
</evidence>
<sequence length="482" mass="55611">MSGRKSSEVSSLLSLGKRSRDEINRNLNNGINQNISKNENFISKLKNVNEEVDTVNLVIDSQIKDEVSKGELNNILNRLKLEKEKIKNTNLETFSNELNKKRMIEDEFLSLDKRTAEIEKTIQNKWDYCDNEYSEANSIVSRYENGKKQLNSLGIQISNKLQKNMEIMLEVDTTYRNIQKLEKDFKIKTKNIINSNNLAYINDIFEAIDENIANKFMTEEFAEIKKEVKSLNQTNIEEKFNNLKYRLEKFSQELTDKYNTYIFKKERAEKTLEEFLETVEGFNLNNIKSYIKNKEELMDMYSFAETYKVTGVSRENFNENLEKIKELISKEEFDLAYSITEKAKDTVNSEKEILNKEYERIISQLEYAQKVGLAGKDLGYHVAISESENGIQDGFNIKLTMGDEIIDFEPRINSDGTSSLNIDHQESISGSCGTTMEKVMKALQGKGILITDILKNGKSVVFKDKTSSSKSSNSQNKERARN</sequence>
<dbReference type="KEGG" id="fhw:RN87_03605"/>
<dbReference type="EMBL" id="CP013331">
    <property type="protein sequence ID" value="ALQ39641.1"/>
    <property type="molecule type" value="Genomic_DNA"/>
</dbReference>
<accession>A0A0S2ZLJ5</accession>
<dbReference type="Proteomes" id="UP000063275">
    <property type="component" value="Chromosome"/>
</dbReference>
<organism evidence="1">
    <name type="scientific">Fusobacterium hwasookii ChDC F174</name>
    <dbReference type="NCBI Taxonomy" id="1307442"/>
    <lineage>
        <taxon>Bacteria</taxon>
        <taxon>Fusobacteriati</taxon>
        <taxon>Fusobacteriota</taxon>
        <taxon>Fusobacteriia</taxon>
        <taxon>Fusobacteriales</taxon>
        <taxon>Fusobacteriaceae</taxon>
        <taxon>Fusobacterium</taxon>
    </lineage>
</organism>
<protein>
    <submittedName>
        <fullName evidence="1">Uncharacterized protein</fullName>
    </submittedName>
</protein>
<dbReference type="RefSeq" id="WP_029493204.1">
    <property type="nucleotide sequence ID" value="NZ_ATKF01000051.1"/>
</dbReference>
<name>A0A0S2ZLJ5_9FUSO</name>
<dbReference type="AlphaFoldDB" id="A0A0S2ZLJ5"/>
<evidence type="ECO:0000313" key="1">
    <source>
        <dbReference type="EMBL" id="ALQ39641.1"/>
    </source>
</evidence>
<reference evidence="1 2" key="1">
    <citation type="submission" date="2015-11" db="EMBL/GenBank/DDBJ databases">
        <authorList>
            <person name="Zhang Y."/>
            <person name="Guo Z."/>
        </authorList>
    </citation>
    <scope>NUCLEOTIDE SEQUENCE [LARGE SCALE GENOMIC DNA]</scope>
    <source>
        <strain evidence="1 2">ChDC F174</strain>
    </source>
</reference>
<proteinExistence type="predicted"/>